<dbReference type="Proteomes" id="UP000268093">
    <property type="component" value="Unassembled WGS sequence"/>
</dbReference>
<dbReference type="OrthoDB" id="5538558at2759"/>
<dbReference type="SUPFAM" id="SSF54637">
    <property type="entry name" value="Thioesterase/thiol ester dehydrase-isomerase"/>
    <property type="match status" value="1"/>
</dbReference>
<dbReference type="EMBL" id="RBNI01019133">
    <property type="protein sequence ID" value="RUO96920.1"/>
    <property type="molecule type" value="Genomic_DNA"/>
</dbReference>
<sequence>MSFRIAPLTRTLRVGLVARPLVSFASPSLSRFKSDISSRAEGTLSDKPLREPQPTRAIEDLVKEYHCVTNQVVAWGDQVGRVRGDAYGHLNNVQYIRYFESEHRRFRIIYIIDGNILSGRMAYLERLKPHLPLELFENFVHGRGIGIIAKSVSCKYKQVVEFPDTLAIATKINNMLPDRFTMSVIAVSHKTETIVAEGAVVVVAYDYRKKDKTLVPEEIVRVVETLEAEANERIANN</sequence>
<dbReference type="PANTHER" id="PTHR31793:SF39">
    <property type="entry name" value="THIOESTERASE_THIOL ESTER DEHYDRASE-ISOMERASE"/>
    <property type="match status" value="1"/>
</dbReference>
<keyword evidence="2" id="KW-1185">Reference proteome</keyword>
<evidence type="ECO:0000313" key="1">
    <source>
        <dbReference type="EMBL" id="RUO96920.1"/>
    </source>
</evidence>
<comment type="caution">
    <text evidence="1">The sequence shown here is derived from an EMBL/GenBank/DDBJ whole genome shotgun (WGS) entry which is preliminary data.</text>
</comment>
<evidence type="ECO:0000313" key="2">
    <source>
        <dbReference type="Proteomes" id="UP000268093"/>
    </source>
</evidence>
<dbReference type="AlphaFoldDB" id="A0A433A2N2"/>
<dbReference type="InterPro" id="IPR050563">
    <property type="entry name" value="4-hydroxybenzoyl-CoA_TE"/>
</dbReference>
<protein>
    <recommendedName>
        <fullName evidence="3">HotDog domain-containing protein</fullName>
    </recommendedName>
</protein>
<dbReference type="GO" id="GO:0047617">
    <property type="term" value="F:fatty acyl-CoA hydrolase activity"/>
    <property type="evidence" value="ECO:0007669"/>
    <property type="project" value="TreeGrafter"/>
</dbReference>
<name>A0A433A2N2_9FUNG</name>
<accession>A0A433A2N2</accession>
<dbReference type="InterPro" id="IPR029069">
    <property type="entry name" value="HotDog_dom_sf"/>
</dbReference>
<proteinExistence type="predicted"/>
<dbReference type="Gene3D" id="3.10.129.10">
    <property type="entry name" value="Hotdog Thioesterase"/>
    <property type="match status" value="1"/>
</dbReference>
<organism evidence="1 2">
    <name type="scientific">Jimgerdemannia flammicorona</name>
    <dbReference type="NCBI Taxonomy" id="994334"/>
    <lineage>
        <taxon>Eukaryota</taxon>
        <taxon>Fungi</taxon>
        <taxon>Fungi incertae sedis</taxon>
        <taxon>Mucoromycota</taxon>
        <taxon>Mucoromycotina</taxon>
        <taxon>Endogonomycetes</taxon>
        <taxon>Endogonales</taxon>
        <taxon>Endogonaceae</taxon>
        <taxon>Jimgerdemannia</taxon>
    </lineage>
</organism>
<dbReference type="Pfam" id="PF13279">
    <property type="entry name" value="4HBT_2"/>
    <property type="match status" value="1"/>
</dbReference>
<reference evidence="1 2" key="1">
    <citation type="journal article" date="2018" name="New Phytol.">
        <title>Phylogenomics of Endogonaceae and evolution of mycorrhizas within Mucoromycota.</title>
        <authorList>
            <person name="Chang Y."/>
            <person name="Desiro A."/>
            <person name="Na H."/>
            <person name="Sandor L."/>
            <person name="Lipzen A."/>
            <person name="Clum A."/>
            <person name="Barry K."/>
            <person name="Grigoriev I.V."/>
            <person name="Martin F.M."/>
            <person name="Stajich J.E."/>
            <person name="Smith M.E."/>
            <person name="Bonito G."/>
            <person name="Spatafora J.W."/>
        </authorList>
    </citation>
    <scope>NUCLEOTIDE SEQUENCE [LARGE SCALE GENOMIC DNA]</scope>
    <source>
        <strain evidence="1 2">GMNB39</strain>
    </source>
</reference>
<dbReference type="PANTHER" id="PTHR31793">
    <property type="entry name" value="4-HYDROXYBENZOYL-COA THIOESTERASE FAMILY MEMBER"/>
    <property type="match status" value="1"/>
</dbReference>
<evidence type="ECO:0008006" key="3">
    <source>
        <dbReference type="Google" id="ProtNLM"/>
    </source>
</evidence>
<gene>
    <name evidence="1" type="ORF">BC936DRAFT_141259</name>
</gene>